<protein>
    <submittedName>
        <fullName evidence="1">Patatin-like protein</fullName>
    </submittedName>
</protein>
<accession>A0A0D4HQY0</accession>
<feature type="non-terminal residue" evidence="1">
    <location>
        <position position="80"/>
    </location>
</feature>
<dbReference type="AlphaFoldDB" id="A0A0D4HQY0"/>
<evidence type="ECO:0000313" key="1">
    <source>
        <dbReference type="EMBL" id="AJU15310.1"/>
    </source>
</evidence>
<name>A0A0D4HQY0_9GAMM</name>
<feature type="non-terminal residue" evidence="1">
    <location>
        <position position="1"/>
    </location>
</feature>
<proteinExistence type="predicted"/>
<organism evidence="1">
    <name type="scientific">uncultured Neptuniibacter sp</name>
    <dbReference type="NCBI Taxonomy" id="502143"/>
    <lineage>
        <taxon>Bacteria</taxon>
        <taxon>Pseudomonadati</taxon>
        <taxon>Pseudomonadota</taxon>
        <taxon>Gammaproteobacteria</taxon>
        <taxon>Oceanospirillales</taxon>
        <taxon>Oceanospirillaceae</taxon>
        <taxon>Neptuniibacter</taxon>
        <taxon>environmental samples</taxon>
    </lineage>
</organism>
<dbReference type="EMBL" id="KP148246">
    <property type="protein sequence ID" value="AJU15310.1"/>
    <property type="molecule type" value="Genomic_DNA"/>
</dbReference>
<reference evidence="1" key="1">
    <citation type="submission" date="2014-11" db="EMBL/GenBank/DDBJ databases">
        <title>Characterization of a novel thermostable patatin-like protein from a Guaymas basin metagenomic library.</title>
        <authorList>
            <person name="Fu L."/>
        </authorList>
    </citation>
    <scope>NUCLEOTIDE SEQUENCE</scope>
</reference>
<sequence>EGLGLKKDDESGMLDVLNKTIDIMQNVITRLKLAAYNPDYVIEIPRNICTIYEFYKAKVLIDYGYKMADWELSSMLSDIN</sequence>